<dbReference type="SUPFAM" id="SSF144232">
    <property type="entry name" value="HIT/MYND zinc finger-like"/>
    <property type="match status" value="1"/>
</dbReference>
<evidence type="ECO:0000256" key="3">
    <source>
        <dbReference type="ARBA" id="ARBA00022833"/>
    </source>
</evidence>
<keyword evidence="3" id="KW-0862">Zinc</keyword>
<keyword evidence="9" id="KW-1185">Reference proteome</keyword>
<accession>A0A914AIX2</accession>
<dbReference type="InterPro" id="IPR046341">
    <property type="entry name" value="SET_dom_sf"/>
</dbReference>
<evidence type="ECO:0000256" key="4">
    <source>
        <dbReference type="PROSITE-ProRule" id="PRU00134"/>
    </source>
</evidence>
<sequence>MATEEKEEKIEIVEVFTTKNRGRGVRVTSDVKAGTLLLTEKPYEFVLQNIERGYYCDQCLTKRDEILHKCSACKFAYYCNKDCQRAAWTSHKLECEGITRVSPNIPSDHIRLMARLSRKRKKQQAPALNGSSTFPTHIDQLQSVPTDLRGDTQLEFSSWLYTLRRFMGDGEASNMQPAEVLEMFGRMRCNTCDISDGELHSMGIGLYLKFSMFNHSCDYNCIAIHTGTTVNVRTTRDIPANKECFLSYVDVLKPTATRNNILRNVFQFSCKCPTCRDANRDNLRHSVRCGNPECQEAVLVNPDGTVKKCSLCNFEGFPASFPDQLKTVEQQCMAKLSAAEEITNFGNWKKVLELSEQCLALQKGMLHPYHHLVVETLHFAMDSCIHLEKWEQALEYGRRSIAHLEFHCPGNNATAAIQLMRVGKLQQYLKMIVEAMKNLQKAEKILLITHGADHPQYIQLKEMITACALERRQTPRLESIEEAEPHQETEHKEETSKPAPEQKREKQKTEPVAETTEDKTKPATKDEKSKPVTEQPKVEGGKPGTSEEKSNSSAEPKQKESGSVRKKDLKKAAPPKEETKETETEQKDKSAASVSTTSSDETN</sequence>
<dbReference type="Gene3D" id="2.170.270.10">
    <property type="entry name" value="SET domain"/>
    <property type="match status" value="1"/>
</dbReference>
<proteinExistence type="predicted"/>
<feature type="region of interest" description="Disordered" evidence="5">
    <location>
        <begin position="478"/>
        <end position="603"/>
    </location>
</feature>
<dbReference type="GO" id="GO:0008270">
    <property type="term" value="F:zinc ion binding"/>
    <property type="evidence" value="ECO:0007669"/>
    <property type="project" value="UniProtKB-KW"/>
</dbReference>
<dbReference type="InterPro" id="IPR002893">
    <property type="entry name" value="Znf_MYND"/>
</dbReference>
<evidence type="ECO:0000259" key="6">
    <source>
        <dbReference type="PROSITE" id="PS50280"/>
    </source>
</evidence>
<feature type="domain" description="MYND-type" evidence="7">
    <location>
        <begin position="56"/>
        <end position="95"/>
    </location>
</feature>
<evidence type="ECO:0000313" key="8">
    <source>
        <dbReference type="EnsemblMetazoa" id="XP_038063935.1"/>
    </source>
</evidence>
<reference evidence="8" key="1">
    <citation type="submission" date="2022-11" db="UniProtKB">
        <authorList>
            <consortium name="EnsemblMetazoa"/>
        </authorList>
    </citation>
    <scope>IDENTIFICATION</scope>
</reference>
<dbReference type="Gene3D" id="1.10.220.160">
    <property type="match status" value="1"/>
</dbReference>
<evidence type="ECO:0000313" key="9">
    <source>
        <dbReference type="Proteomes" id="UP000887568"/>
    </source>
</evidence>
<dbReference type="Gene3D" id="6.10.140.2220">
    <property type="match status" value="1"/>
</dbReference>
<evidence type="ECO:0000256" key="1">
    <source>
        <dbReference type="ARBA" id="ARBA00022723"/>
    </source>
</evidence>
<evidence type="ECO:0000256" key="5">
    <source>
        <dbReference type="SAM" id="MobiDB-lite"/>
    </source>
</evidence>
<dbReference type="Pfam" id="PF00856">
    <property type="entry name" value="SET"/>
    <property type="match status" value="1"/>
</dbReference>
<dbReference type="InterPro" id="IPR050869">
    <property type="entry name" value="H3K4_H4K5_MeTrfase"/>
</dbReference>
<dbReference type="PANTHER" id="PTHR12197:SF251">
    <property type="entry name" value="EG:BACR7C10.4 PROTEIN"/>
    <property type="match status" value="1"/>
</dbReference>
<evidence type="ECO:0000256" key="2">
    <source>
        <dbReference type="ARBA" id="ARBA00022771"/>
    </source>
</evidence>
<dbReference type="InterPro" id="IPR001214">
    <property type="entry name" value="SET_dom"/>
</dbReference>
<dbReference type="Proteomes" id="UP000887568">
    <property type="component" value="Unplaced"/>
</dbReference>
<dbReference type="OrthoDB" id="1028014at2759"/>
<evidence type="ECO:0000259" key="7">
    <source>
        <dbReference type="PROSITE" id="PS50865"/>
    </source>
</evidence>
<dbReference type="Gene3D" id="1.25.40.10">
    <property type="entry name" value="Tetratricopeptide repeat domain"/>
    <property type="match status" value="1"/>
</dbReference>
<feature type="domain" description="SET" evidence="6">
    <location>
        <begin position="8"/>
        <end position="249"/>
    </location>
</feature>
<keyword evidence="2 4" id="KW-0863">Zinc-finger</keyword>
<dbReference type="GO" id="GO:0005634">
    <property type="term" value="C:nucleus"/>
    <property type="evidence" value="ECO:0007669"/>
    <property type="project" value="TreeGrafter"/>
</dbReference>
<dbReference type="RefSeq" id="XP_038063935.1">
    <property type="nucleotide sequence ID" value="XM_038208007.1"/>
</dbReference>
<dbReference type="Pfam" id="PF01753">
    <property type="entry name" value="zf-MYND"/>
    <property type="match status" value="1"/>
</dbReference>
<feature type="compositionally biased region" description="Polar residues" evidence="5">
    <location>
        <begin position="592"/>
        <end position="603"/>
    </location>
</feature>
<dbReference type="SUPFAM" id="SSF48452">
    <property type="entry name" value="TPR-like"/>
    <property type="match status" value="1"/>
</dbReference>
<dbReference type="AlphaFoldDB" id="A0A914AIX2"/>
<keyword evidence="1" id="KW-0479">Metal-binding</keyword>
<name>A0A914AIX2_PATMI</name>
<dbReference type="InterPro" id="IPR011990">
    <property type="entry name" value="TPR-like_helical_dom_sf"/>
</dbReference>
<feature type="compositionally biased region" description="Basic and acidic residues" evidence="5">
    <location>
        <begin position="478"/>
        <end position="590"/>
    </location>
</feature>
<dbReference type="OMA" id="QEFKLAY"/>
<dbReference type="PROSITE" id="PS01360">
    <property type="entry name" value="ZF_MYND_1"/>
    <property type="match status" value="1"/>
</dbReference>
<dbReference type="PROSITE" id="PS50280">
    <property type="entry name" value="SET"/>
    <property type="match status" value="1"/>
</dbReference>
<protein>
    <submittedName>
        <fullName evidence="8">Uncharacterized protein</fullName>
    </submittedName>
</protein>
<dbReference type="Gene3D" id="1.25.40.970">
    <property type="match status" value="1"/>
</dbReference>
<dbReference type="PANTHER" id="PTHR12197">
    <property type="entry name" value="HISTONE-LYSINE N-METHYLTRANSFERASE SMYD"/>
    <property type="match status" value="1"/>
</dbReference>
<dbReference type="PROSITE" id="PS50865">
    <property type="entry name" value="ZF_MYND_2"/>
    <property type="match status" value="1"/>
</dbReference>
<dbReference type="GeneID" id="119734480"/>
<dbReference type="SUPFAM" id="SSF82199">
    <property type="entry name" value="SET domain"/>
    <property type="match status" value="1"/>
</dbReference>
<dbReference type="EnsemblMetazoa" id="XM_038208007.1">
    <property type="protein sequence ID" value="XP_038063935.1"/>
    <property type="gene ID" value="LOC119734480"/>
</dbReference>
<organism evidence="8 9">
    <name type="scientific">Patiria miniata</name>
    <name type="common">Bat star</name>
    <name type="synonym">Asterina miniata</name>
    <dbReference type="NCBI Taxonomy" id="46514"/>
    <lineage>
        <taxon>Eukaryota</taxon>
        <taxon>Metazoa</taxon>
        <taxon>Echinodermata</taxon>
        <taxon>Eleutherozoa</taxon>
        <taxon>Asterozoa</taxon>
        <taxon>Asteroidea</taxon>
        <taxon>Valvatacea</taxon>
        <taxon>Valvatida</taxon>
        <taxon>Asterinidae</taxon>
        <taxon>Patiria</taxon>
    </lineage>
</organism>